<evidence type="ECO:0000313" key="2">
    <source>
        <dbReference type="Proteomes" id="UP000027456"/>
    </source>
</evidence>
<sequence length="405" mass="44745">MTLPVQLAAPVLTGSITWIPGHYAPKPLSNSVIATSQVQEGVNISWSSPTEAFSLRRDIGWLAAGLVYLAWGRETKTAASRRYIPKLRLEINSTLTNVTLPYFSVDALEWVRDPKYTLSAEQLDIEHTICPRIARADPNVGSTCRPVLTGAAFLIPNTPWPNQTDWRPSSSVVSEKRLMLKTNDCEFYDGTTLNLGPEKNIELDRAIYVSPYNRACYVFAWVTYTAGASTCYNCPVLSYGTVQSTTDLPVKHDILTEVSLRFMPDIAELMEDMETIDMTPTWESTEANVVGTLTRSYAASWMALIEALGGSTPPHNTTYSISAPASRASVNTLRVYIWLGLQSLVTLSGALFLCVQSQSSTPIIVDTTLAAFYLDTSAVSNHNAEQGVRTARRVEFENDRLRLKV</sequence>
<evidence type="ECO:0000313" key="1">
    <source>
        <dbReference type="EMBL" id="KEP48680.1"/>
    </source>
</evidence>
<proteinExistence type="predicted"/>
<gene>
    <name evidence="1" type="ORF">V565_118250</name>
</gene>
<dbReference type="AlphaFoldDB" id="A0A074RTN2"/>
<dbReference type="HOGENOM" id="CLU_026866_0_0_1"/>
<dbReference type="OrthoDB" id="3208378at2759"/>
<comment type="caution">
    <text evidence="1">The sequence shown here is derived from an EMBL/GenBank/DDBJ whole genome shotgun (WGS) entry which is preliminary data.</text>
</comment>
<name>A0A074RTN2_9AGAM</name>
<organism evidence="1 2">
    <name type="scientific">Rhizoctonia solani 123E</name>
    <dbReference type="NCBI Taxonomy" id="1423351"/>
    <lineage>
        <taxon>Eukaryota</taxon>
        <taxon>Fungi</taxon>
        <taxon>Dikarya</taxon>
        <taxon>Basidiomycota</taxon>
        <taxon>Agaricomycotina</taxon>
        <taxon>Agaricomycetes</taxon>
        <taxon>Cantharellales</taxon>
        <taxon>Ceratobasidiaceae</taxon>
        <taxon>Rhizoctonia</taxon>
    </lineage>
</organism>
<dbReference type="STRING" id="1423351.A0A074RTN2"/>
<dbReference type="EMBL" id="AZST01000472">
    <property type="protein sequence ID" value="KEP48680.1"/>
    <property type="molecule type" value="Genomic_DNA"/>
</dbReference>
<accession>A0A074RTN2</accession>
<dbReference type="Proteomes" id="UP000027456">
    <property type="component" value="Unassembled WGS sequence"/>
</dbReference>
<protein>
    <submittedName>
        <fullName evidence="1">Uncharacterized protein</fullName>
    </submittedName>
</protein>
<reference evidence="1 2" key="1">
    <citation type="submission" date="2013-12" db="EMBL/GenBank/DDBJ databases">
        <authorList>
            <person name="Cubeta M."/>
            <person name="Pakala S."/>
            <person name="Fedorova N."/>
            <person name="Thomas E."/>
            <person name="Dean R."/>
            <person name="Jabaji S."/>
            <person name="Neate S."/>
            <person name="Toda T."/>
            <person name="Tavantzis S."/>
            <person name="Vilgalys R."/>
            <person name="Bharathan N."/>
            <person name="Pakala S."/>
            <person name="Losada L.S."/>
            <person name="Zafar N."/>
            <person name="Nierman W."/>
        </authorList>
    </citation>
    <scope>NUCLEOTIDE SEQUENCE [LARGE SCALE GENOMIC DNA]</scope>
    <source>
        <strain evidence="1 2">123E</strain>
    </source>
</reference>
<keyword evidence="2" id="KW-1185">Reference proteome</keyword>